<dbReference type="AlphaFoldDB" id="A0A3S5ANR7"/>
<gene>
    <name evidence="1" type="ORF">PXEA_LOCUS34866</name>
</gene>
<accession>A0A3S5ANR7</accession>
<proteinExistence type="predicted"/>
<sequence>MPYKCSLLFHFVDHQQRLAGRSLSVYQVGATAKRHYREDAPVVQNGPQSILMSSANTEPSGATFTSLNQSQPPYKRSHCLHLCCFAEQKAAPPDWLAHHQGIDAGENRFPRENGCLVNGPQASVIQEVSDYDNGVCNCTPGCLESWLCVARGMRPPANQSTLIGEGLTPTGLPPFRREPFWPATLAGVSSQRHLSPFAQNIGLEEKMVFVPTTFNDSDHLIR</sequence>
<dbReference type="EMBL" id="CAAALY010269306">
    <property type="protein sequence ID" value="VEL41426.1"/>
    <property type="molecule type" value="Genomic_DNA"/>
</dbReference>
<dbReference type="Proteomes" id="UP000784294">
    <property type="component" value="Unassembled WGS sequence"/>
</dbReference>
<name>A0A3S5ANR7_9PLAT</name>
<reference evidence="1" key="1">
    <citation type="submission" date="2018-11" db="EMBL/GenBank/DDBJ databases">
        <authorList>
            <consortium name="Pathogen Informatics"/>
        </authorList>
    </citation>
    <scope>NUCLEOTIDE SEQUENCE</scope>
</reference>
<evidence type="ECO:0000313" key="1">
    <source>
        <dbReference type="EMBL" id="VEL41426.1"/>
    </source>
</evidence>
<keyword evidence="2" id="KW-1185">Reference proteome</keyword>
<protein>
    <submittedName>
        <fullName evidence="1">Uncharacterized protein</fullName>
    </submittedName>
</protein>
<organism evidence="1 2">
    <name type="scientific">Protopolystoma xenopodis</name>
    <dbReference type="NCBI Taxonomy" id="117903"/>
    <lineage>
        <taxon>Eukaryota</taxon>
        <taxon>Metazoa</taxon>
        <taxon>Spiralia</taxon>
        <taxon>Lophotrochozoa</taxon>
        <taxon>Platyhelminthes</taxon>
        <taxon>Monogenea</taxon>
        <taxon>Polyopisthocotylea</taxon>
        <taxon>Polystomatidea</taxon>
        <taxon>Polystomatidae</taxon>
        <taxon>Protopolystoma</taxon>
    </lineage>
</organism>
<comment type="caution">
    <text evidence="1">The sequence shown here is derived from an EMBL/GenBank/DDBJ whole genome shotgun (WGS) entry which is preliminary data.</text>
</comment>
<evidence type="ECO:0000313" key="2">
    <source>
        <dbReference type="Proteomes" id="UP000784294"/>
    </source>
</evidence>